<feature type="transmembrane region" description="Helical" evidence="1">
    <location>
        <begin position="60"/>
        <end position="80"/>
    </location>
</feature>
<keyword evidence="1" id="KW-0812">Transmembrane</keyword>
<dbReference type="EMBL" id="JANLCM010000002">
    <property type="protein sequence ID" value="MCS5719029.1"/>
    <property type="molecule type" value="Genomic_DNA"/>
</dbReference>
<dbReference type="InterPro" id="IPR000045">
    <property type="entry name" value="Prepilin_IV_endopep_pep"/>
</dbReference>
<dbReference type="Gene3D" id="1.20.120.1220">
    <property type="match status" value="1"/>
</dbReference>
<gene>
    <name evidence="3" type="ORF">N1027_12875</name>
</gene>
<organism evidence="3 4">
    <name type="scientific">Herbiconiux aconitum</name>
    <dbReference type="NCBI Taxonomy" id="2970913"/>
    <lineage>
        <taxon>Bacteria</taxon>
        <taxon>Bacillati</taxon>
        <taxon>Actinomycetota</taxon>
        <taxon>Actinomycetes</taxon>
        <taxon>Micrococcales</taxon>
        <taxon>Microbacteriaceae</taxon>
        <taxon>Herbiconiux</taxon>
    </lineage>
</organism>
<dbReference type="Proteomes" id="UP001165584">
    <property type="component" value="Unassembled WGS sequence"/>
</dbReference>
<sequence>MEFWPPIFVLVPLAHLAAVTVPLVVIDARTLRLPNALVLPGLAVLGWALVWAAFAEPATTVSGVAGAVGTGVVVLAVWMLGGVGMGDVKLGTWLGGLAGMTGVVEHPPPPTQLASTVEQSGAPVWIASVVEQPGVLLSAAGLVEQLSPLVGGLAAAAALGVAAVLGDPHGRIPFGPPLLAAFWCATLLALPPAP</sequence>
<proteinExistence type="predicted"/>
<comment type="caution">
    <text evidence="3">The sequence shown here is derived from an EMBL/GenBank/DDBJ whole genome shotgun (WGS) entry which is preliminary data.</text>
</comment>
<accession>A0ABT2GVR9</accession>
<feature type="transmembrane region" description="Helical" evidence="1">
    <location>
        <begin position="33"/>
        <end position="54"/>
    </location>
</feature>
<keyword evidence="1" id="KW-0472">Membrane</keyword>
<evidence type="ECO:0000313" key="4">
    <source>
        <dbReference type="Proteomes" id="UP001165584"/>
    </source>
</evidence>
<evidence type="ECO:0000259" key="2">
    <source>
        <dbReference type="Pfam" id="PF01478"/>
    </source>
</evidence>
<evidence type="ECO:0000256" key="1">
    <source>
        <dbReference type="SAM" id="Phobius"/>
    </source>
</evidence>
<protein>
    <submittedName>
        <fullName evidence="3">A24 family peptidase</fullName>
    </submittedName>
</protein>
<keyword evidence="1" id="KW-1133">Transmembrane helix</keyword>
<dbReference type="Pfam" id="PF01478">
    <property type="entry name" value="Peptidase_A24"/>
    <property type="match status" value="1"/>
</dbReference>
<dbReference type="RefSeq" id="WP_259508479.1">
    <property type="nucleotide sequence ID" value="NZ_JANLCM010000002.1"/>
</dbReference>
<evidence type="ECO:0000313" key="3">
    <source>
        <dbReference type="EMBL" id="MCS5719029.1"/>
    </source>
</evidence>
<feature type="domain" description="Prepilin type IV endopeptidase peptidase" evidence="2">
    <location>
        <begin position="17"/>
        <end position="103"/>
    </location>
</feature>
<feature type="transmembrane region" description="Helical" evidence="1">
    <location>
        <begin position="6"/>
        <end position="26"/>
    </location>
</feature>
<name>A0ABT2GVR9_9MICO</name>
<reference evidence="3" key="1">
    <citation type="submission" date="2022-08" db="EMBL/GenBank/DDBJ databases">
        <authorList>
            <person name="Deng Y."/>
            <person name="Han X.-F."/>
            <person name="Zhang Y.-Q."/>
        </authorList>
    </citation>
    <scope>NUCLEOTIDE SEQUENCE</scope>
    <source>
        <strain evidence="3">CPCC 205763</strain>
    </source>
</reference>
<keyword evidence="4" id="KW-1185">Reference proteome</keyword>